<name>A0A327KCI4_9BRAD</name>
<dbReference type="Gene3D" id="1.25.40.10">
    <property type="entry name" value="Tetratricopeptide repeat domain"/>
    <property type="match status" value="1"/>
</dbReference>
<proteinExistence type="predicted"/>
<evidence type="ECO:0000313" key="4">
    <source>
        <dbReference type="Proteomes" id="UP000249130"/>
    </source>
</evidence>
<feature type="domain" description="OmpA-like" evidence="2">
    <location>
        <begin position="248"/>
        <end position="371"/>
    </location>
</feature>
<protein>
    <recommendedName>
        <fullName evidence="2">OmpA-like domain-containing protein</fullName>
    </recommendedName>
</protein>
<keyword evidence="1" id="KW-0472">Membrane</keyword>
<organism evidence="3 4">
    <name type="scientific">Rhodoplanes roseus</name>
    <dbReference type="NCBI Taxonomy" id="29409"/>
    <lineage>
        <taxon>Bacteria</taxon>
        <taxon>Pseudomonadati</taxon>
        <taxon>Pseudomonadota</taxon>
        <taxon>Alphaproteobacteria</taxon>
        <taxon>Hyphomicrobiales</taxon>
        <taxon>Nitrobacteraceae</taxon>
        <taxon>Rhodoplanes</taxon>
    </lineage>
</organism>
<reference evidence="3 4" key="1">
    <citation type="submission" date="2017-07" db="EMBL/GenBank/DDBJ databases">
        <title>Draft Genome Sequences of Select Purple Nonsulfur Bacteria.</title>
        <authorList>
            <person name="Lasarre B."/>
            <person name="Mckinlay J.B."/>
        </authorList>
    </citation>
    <scope>NUCLEOTIDE SEQUENCE [LARGE SCALE GENOMIC DNA]</scope>
    <source>
        <strain evidence="3 4">DSM 5909</strain>
    </source>
</reference>
<evidence type="ECO:0000313" key="3">
    <source>
        <dbReference type="EMBL" id="RAI36490.1"/>
    </source>
</evidence>
<keyword evidence="4" id="KW-1185">Reference proteome</keyword>
<evidence type="ECO:0000259" key="2">
    <source>
        <dbReference type="PROSITE" id="PS51123"/>
    </source>
</evidence>
<gene>
    <name evidence="3" type="ORF">CH341_30330</name>
</gene>
<dbReference type="Proteomes" id="UP000249130">
    <property type="component" value="Unassembled WGS sequence"/>
</dbReference>
<dbReference type="Gene3D" id="3.30.1330.60">
    <property type="entry name" value="OmpA-like domain"/>
    <property type="match status" value="1"/>
</dbReference>
<dbReference type="InterPro" id="IPR036737">
    <property type="entry name" value="OmpA-like_sf"/>
</dbReference>
<dbReference type="RefSeq" id="WP_111423340.1">
    <property type="nucleotide sequence ID" value="NZ_NPEX01000490.1"/>
</dbReference>
<dbReference type="AlphaFoldDB" id="A0A327KCI4"/>
<dbReference type="InterPro" id="IPR011990">
    <property type="entry name" value="TPR-like_helical_dom_sf"/>
</dbReference>
<dbReference type="PROSITE" id="PS51123">
    <property type="entry name" value="OMPA_2"/>
    <property type="match status" value="1"/>
</dbReference>
<dbReference type="GO" id="GO:0016020">
    <property type="term" value="C:membrane"/>
    <property type="evidence" value="ECO:0007669"/>
    <property type="project" value="UniProtKB-UniRule"/>
</dbReference>
<evidence type="ECO:0000256" key="1">
    <source>
        <dbReference type="PROSITE-ProRule" id="PRU00473"/>
    </source>
</evidence>
<dbReference type="EMBL" id="NPEX01000490">
    <property type="protein sequence ID" value="RAI36490.1"/>
    <property type="molecule type" value="Genomic_DNA"/>
</dbReference>
<accession>A0A327KCI4</accession>
<feature type="non-terminal residue" evidence="3">
    <location>
        <position position="1"/>
    </location>
</feature>
<dbReference type="SUPFAM" id="SSF48452">
    <property type="entry name" value="TPR-like"/>
    <property type="match status" value="1"/>
</dbReference>
<dbReference type="SUPFAM" id="SSF103088">
    <property type="entry name" value="OmpA-like"/>
    <property type="match status" value="1"/>
</dbReference>
<comment type="caution">
    <text evidence="3">The sequence shown here is derived from an EMBL/GenBank/DDBJ whole genome shotgun (WGS) entry which is preliminary data.</text>
</comment>
<dbReference type="InterPro" id="IPR006665">
    <property type="entry name" value="OmpA-like"/>
</dbReference>
<sequence length="371" mass="39566">PAARAPMPFPDAVSTVTRALFDKIERPKDGGVVEIVVDPLVDGKTGLHTASAAEAGRRAAEIARAYPHIRIVAFTPEALARKPLLLIGTITAVQNAEQGAGQSAGQAPGAYTVWFTLADTASQRIVAKAQAPAVANDVNASPLAAEADSPAWRRDAAVEGYIESCRQTKVGDALRPAYVAQLPVSALVAEANRAYAARRYKEALALYRRAAETPDGEQLRVLNGIYVSLDRLGRKAEAEQAFARLIDYGLGRRDLAVKILFRPGTPDFVRTREARAYPMWLSRIAARAATGDACLEIVGHTSPTGPAALNERLSALRAETVRDRLDAAARGLSPRLLARGAGARETIVGTGRDDASDALDRRVEFKVLGCS</sequence>